<protein>
    <submittedName>
        <fullName evidence="9">Pyranose oxidase</fullName>
        <ecNumber evidence="9">1.1.3.10</ecNumber>
    </submittedName>
</protein>
<evidence type="ECO:0000313" key="9">
    <source>
        <dbReference type="EMBL" id="SBS78631.1"/>
    </source>
</evidence>
<feature type="domain" description="Glucose-methanol-choline oxidoreductase C-terminal" evidence="8">
    <location>
        <begin position="375"/>
        <end position="432"/>
    </location>
</feature>
<dbReference type="Pfam" id="PF00732">
    <property type="entry name" value="GMC_oxred_N"/>
    <property type="match status" value="1"/>
</dbReference>
<dbReference type="InterPro" id="IPR007867">
    <property type="entry name" value="GMC_OxRtase_C"/>
</dbReference>
<dbReference type="InterPro" id="IPR051473">
    <property type="entry name" value="P2Ox-like"/>
</dbReference>
<dbReference type="Gene3D" id="3.50.50.60">
    <property type="entry name" value="FAD/NAD(P)-binding domain"/>
    <property type="match status" value="2"/>
</dbReference>
<evidence type="ECO:0000259" key="8">
    <source>
        <dbReference type="Pfam" id="PF05199"/>
    </source>
</evidence>
<dbReference type="GO" id="GO:0050660">
    <property type="term" value="F:flavin adenine dinucleotide binding"/>
    <property type="evidence" value="ECO:0007669"/>
    <property type="project" value="InterPro"/>
</dbReference>
<sequence length="442" mass="46794">MTTPAIVIGSGPIGAVVARRIAEAGRAVTILESGPAISDPPGSHVRNQEGFQRDPDSYLAGISSDFSYFDETAPPRELPGACVTAAVGGQGVLWTNNCPRPGASERGELLSAAEWDRYLGAAERYLGVAGDTFAGSARQQRILDRLGPALAAAGREIREQPMAGHLVDRDTIHYAATHDILAGTGIRIATADVQRVILEQGRVAGVQLADGTTVQTTAVVVAAGAFGTPILLHRSGIRPQALGRYLTYHPVLYSQLVLDRQLCGSTDDLPPRLWIPPAPSAPWNTMVLRDTNPTPPSPPDIDLPASQLVEIQSFCPVDNHPDNTMTITDDGTVRFDVALREADNARMASTLADQHELAGALGRFRAGVEPRWMTLGFAHVMGTCRMGASDDGTCVTDEFGQVWGTENLYLATVGVIPTSLAVNPTLTGAALAIRSADRLLAG</sequence>
<comment type="similarity">
    <text evidence="2">Belongs to the GMC oxidoreductase family.</text>
</comment>
<dbReference type="AlphaFoldDB" id="A0A1Y5PR36"/>
<reference evidence="9" key="1">
    <citation type="submission" date="2016-03" db="EMBL/GenBank/DDBJ databases">
        <authorList>
            <person name="Ploux O."/>
        </authorList>
    </citation>
    <scope>NUCLEOTIDE SEQUENCE</scope>
    <source>
        <strain evidence="9">UC10</strain>
    </source>
</reference>
<accession>A0A1Y5PR36</accession>
<keyword evidence="3" id="KW-0285">Flavoprotein</keyword>
<dbReference type="SUPFAM" id="SSF54373">
    <property type="entry name" value="FAD-linked reductases, C-terminal domain"/>
    <property type="match status" value="1"/>
</dbReference>
<gene>
    <name evidence="9" type="ORF">MHPYR_60119</name>
</gene>
<dbReference type="InterPro" id="IPR000172">
    <property type="entry name" value="GMC_OxRdtase_N"/>
</dbReference>
<dbReference type="EC" id="1.1.3.10" evidence="9"/>
<proteinExistence type="inferred from homology"/>
<comment type="cofactor">
    <cofactor evidence="1">
        <name>FAD</name>
        <dbReference type="ChEBI" id="CHEBI:57692"/>
    </cofactor>
</comment>
<dbReference type="GO" id="GO:0050233">
    <property type="term" value="F:pyranose oxidase activity"/>
    <property type="evidence" value="ECO:0007669"/>
    <property type="project" value="UniProtKB-EC"/>
</dbReference>
<dbReference type="PANTHER" id="PTHR42784:SF1">
    <property type="entry name" value="PYRANOSE 2-OXIDASE"/>
    <property type="match status" value="1"/>
</dbReference>
<evidence type="ECO:0000256" key="6">
    <source>
        <dbReference type="SAM" id="MobiDB-lite"/>
    </source>
</evidence>
<feature type="region of interest" description="Disordered" evidence="6">
    <location>
        <begin position="33"/>
        <end position="53"/>
    </location>
</feature>
<name>A0A1Y5PR36_9MYCO</name>
<dbReference type="InterPro" id="IPR036188">
    <property type="entry name" value="FAD/NAD-bd_sf"/>
</dbReference>
<dbReference type="PANTHER" id="PTHR42784">
    <property type="entry name" value="PYRANOSE 2-OXIDASE"/>
    <property type="match status" value="1"/>
</dbReference>
<organism evidence="9">
    <name type="scientific">uncultured Mycobacterium sp</name>
    <dbReference type="NCBI Taxonomy" id="171292"/>
    <lineage>
        <taxon>Bacteria</taxon>
        <taxon>Bacillati</taxon>
        <taxon>Actinomycetota</taxon>
        <taxon>Actinomycetes</taxon>
        <taxon>Mycobacteriales</taxon>
        <taxon>Mycobacteriaceae</taxon>
        <taxon>Mycobacterium</taxon>
        <taxon>environmental samples</taxon>
    </lineage>
</organism>
<evidence type="ECO:0000256" key="1">
    <source>
        <dbReference type="ARBA" id="ARBA00001974"/>
    </source>
</evidence>
<dbReference type="EMBL" id="FLQS01000056">
    <property type="protein sequence ID" value="SBS78631.1"/>
    <property type="molecule type" value="Genomic_DNA"/>
</dbReference>
<feature type="domain" description="Glucose-methanol-choline oxidoreductase N-terminal" evidence="7">
    <location>
        <begin position="183"/>
        <end position="251"/>
    </location>
</feature>
<evidence type="ECO:0000256" key="2">
    <source>
        <dbReference type="ARBA" id="ARBA00010790"/>
    </source>
</evidence>
<evidence type="ECO:0000256" key="5">
    <source>
        <dbReference type="ARBA" id="ARBA00023002"/>
    </source>
</evidence>
<dbReference type="Pfam" id="PF05199">
    <property type="entry name" value="GMC_oxred_C"/>
    <property type="match status" value="1"/>
</dbReference>
<evidence type="ECO:0000256" key="4">
    <source>
        <dbReference type="ARBA" id="ARBA00022827"/>
    </source>
</evidence>
<keyword evidence="4" id="KW-0274">FAD</keyword>
<keyword evidence="5 9" id="KW-0560">Oxidoreductase</keyword>
<evidence type="ECO:0000256" key="3">
    <source>
        <dbReference type="ARBA" id="ARBA00022630"/>
    </source>
</evidence>
<dbReference type="SUPFAM" id="SSF51905">
    <property type="entry name" value="FAD/NAD(P)-binding domain"/>
    <property type="match status" value="1"/>
</dbReference>
<evidence type="ECO:0000259" key="7">
    <source>
        <dbReference type="Pfam" id="PF00732"/>
    </source>
</evidence>